<dbReference type="InterPro" id="IPR011009">
    <property type="entry name" value="Kinase-like_dom_sf"/>
</dbReference>
<dbReference type="SUPFAM" id="SSF56112">
    <property type="entry name" value="Protein kinase-like (PK-like)"/>
    <property type="match status" value="1"/>
</dbReference>
<comment type="caution">
    <text evidence="3">The sequence shown here is derived from an EMBL/GenBank/DDBJ whole genome shotgun (WGS) entry which is preliminary data.</text>
</comment>
<dbReference type="OrthoDB" id="4866146at2759"/>
<feature type="domain" description="Fungal-type protein kinase" evidence="2">
    <location>
        <begin position="2"/>
        <end position="281"/>
    </location>
</feature>
<keyword evidence="4" id="KW-1185">Reference proteome</keyword>
<evidence type="ECO:0000313" key="4">
    <source>
        <dbReference type="Proteomes" id="UP000076881"/>
    </source>
</evidence>
<keyword evidence="3" id="KW-0418">Kinase</keyword>
<keyword evidence="3" id="KW-0808">Transferase</keyword>
<dbReference type="AlphaFoldDB" id="A0A167ZN63"/>
<evidence type="ECO:0000313" key="3">
    <source>
        <dbReference type="EMBL" id="OAA67718.1"/>
    </source>
</evidence>
<dbReference type="PANTHER" id="PTHR38248">
    <property type="entry name" value="FUNK1 6"/>
    <property type="match status" value="1"/>
</dbReference>
<dbReference type="Proteomes" id="UP000076881">
    <property type="component" value="Unassembled WGS sequence"/>
</dbReference>
<protein>
    <submittedName>
        <fullName evidence="3">Serine/threonine-protein kinase Sgk2</fullName>
    </submittedName>
</protein>
<dbReference type="STRING" id="1081108.A0A167ZN63"/>
<proteinExistence type="predicted"/>
<accession>A0A167ZN63</accession>
<dbReference type="Gene3D" id="1.10.510.10">
    <property type="entry name" value="Transferase(Phosphotransferase) domain 1"/>
    <property type="match status" value="1"/>
</dbReference>
<dbReference type="Pfam" id="PF17667">
    <property type="entry name" value="Pkinase_fungal"/>
    <property type="match status" value="1"/>
</dbReference>
<sequence>MRQELGMSSIFSLNDKGQYIVLDESTESDRKLYIDSDPAVMRHMLVGPATVVYRARLSGAGNWSHAVKFKWPGAGGRLENELLEIAREKKAWGAVKLDLYRELETTIHLRSGMPRGKQRRFSSGGTTGAEQGDSAKHTPSDDISGVAHFTEETRRSFENRTLTCIVTSPPGRALHTFQTRLEQLEVLRDAIKCHKSLYMDARLLQSDISPGNMIIVDDPDEGQPLGILVDLELATPRDPAPERDTSIICGTRPYMAIGYIRDEAKTYRHELESFFYDFLWMIVGDREMNVSEGSRLHGWEEGSSSWFKLAQQKLSDMEADTFQHIVDEILPAFAKVKGLAETLRALLFPVRDGKIWAGTDNKPEGTDKLYDGMIGAFDAAIASDE</sequence>
<feature type="region of interest" description="Disordered" evidence="1">
    <location>
        <begin position="111"/>
        <end position="145"/>
    </location>
</feature>
<evidence type="ECO:0000259" key="2">
    <source>
        <dbReference type="Pfam" id="PF17667"/>
    </source>
</evidence>
<dbReference type="InterPro" id="IPR040976">
    <property type="entry name" value="Pkinase_fungal"/>
</dbReference>
<dbReference type="GO" id="GO:0016301">
    <property type="term" value="F:kinase activity"/>
    <property type="evidence" value="ECO:0007669"/>
    <property type="project" value="UniProtKB-KW"/>
</dbReference>
<organism evidence="3 4">
    <name type="scientific">Akanthomyces lecanii RCEF 1005</name>
    <dbReference type="NCBI Taxonomy" id="1081108"/>
    <lineage>
        <taxon>Eukaryota</taxon>
        <taxon>Fungi</taxon>
        <taxon>Dikarya</taxon>
        <taxon>Ascomycota</taxon>
        <taxon>Pezizomycotina</taxon>
        <taxon>Sordariomycetes</taxon>
        <taxon>Hypocreomycetidae</taxon>
        <taxon>Hypocreales</taxon>
        <taxon>Cordycipitaceae</taxon>
        <taxon>Akanthomyces</taxon>
        <taxon>Cordyceps confragosa</taxon>
    </lineage>
</organism>
<dbReference type="PANTHER" id="PTHR38248:SF2">
    <property type="entry name" value="FUNK1 11"/>
    <property type="match status" value="1"/>
</dbReference>
<gene>
    <name evidence="3" type="ORF">LEL_10341</name>
</gene>
<evidence type="ECO:0000256" key="1">
    <source>
        <dbReference type="SAM" id="MobiDB-lite"/>
    </source>
</evidence>
<reference evidence="3 4" key="1">
    <citation type="journal article" date="2016" name="Genome Biol. Evol.">
        <title>Divergent and convergent evolution of fungal pathogenicity.</title>
        <authorList>
            <person name="Shang Y."/>
            <person name="Xiao G."/>
            <person name="Zheng P."/>
            <person name="Cen K."/>
            <person name="Zhan S."/>
            <person name="Wang C."/>
        </authorList>
    </citation>
    <scope>NUCLEOTIDE SEQUENCE [LARGE SCALE GENOMIC DNA]</scope>
    <source>
        <strain evidence="3 4">RCEF 1005</strain>
    </source>
</reference>
<name>A0A167ZN63_CORDF</name>
<dbReference type="EMBL" id="AZHF01000012">
    <property type="protein sequence ID" value="OAA67718.1"/>
    <property type="molecule type" value="Genomic_DNA"/>
</dbReference>